<sequence length="157" mass="17976">MAESCDDSCVNLDEENLSTVINLLKVVIEKCDRLESENAEMKKTLNIILKQNEKIDKLVEEDHTHNNRQEGKINYAQGVKKSKHEIIIFESKNTKFNDSQQTIVEIKSTIDPAELNIGVNGMKNMENGKIGIFCENKKDVQVLKKEVERKLGHNYET</sequence>
<keyword evidence="3" id="KW-1185">Reference proteome</keyword>
<reference evidence="2 3" key="1">
    <citation type="submission" date="2023-03" db="EMBL/GenBank/DDBJ databases">
        <title>Genome insight into feeding habits of ladybird beetles.</title>
        <authorList>
            <person name="Li H.-S."/>
            <person name="Huang Y.-H."/>
            <person name="Pang H."/>
        </authorList>
    </citation>
    <scope>NUCLEOTIDE SEQUENCE [LARGE SCALE GENOMIC DNA]</scope>
    <source>
        <strain evidence="2">SYSU_2023b</strain>
        <tissue evidence="2">Whole body</tissue>
    </source>
</reference>
<comment type="caution">
    <text evidence="2">The sequence shown here is derived from an EMBL/GenBank/DDBJ whole genome shotgun (WGS) entry which is preliminary data.</text>
</comment>
<gene>
    <name evidence="2" type="ORF">WA026_023738</name>
</gene>
<dbReference type="Proteomes" id="UP001431783">
    <property type="component" value="Unassembled WGS sequence"/>
</dbReference>
<evidence type="ECO:0000256" key="1">
    <source>
        <dbReference type="SAM" id="Coils"/>
    </source>
</evidence>
<feature type="coiled-coil region" evidence="1">
    <location>
        <begin position="24"/>
        <end position="51"/>
    </location>
</feature>
<dbReference type="EMBL" id="JARQZJ010000058">
    <property type="protein sequence ID" value="KAK9878758.1"/>
    <property type="molecule type" value="Genomic_DNA"/>
</dbReference>
<evidence type="ECO:0000313" key="3">
    <source>
        <dbReference type="Proteomes" id="UP001431783"/>
    </source>
</evidence>
<accession>A0AAW1UC87</accession>
<name>A0AAW1UC87_9CUCU</name>
<protein>
    <submittedName>
        <fullName evidence="2">Uncharacterized protein</fullName>
    </submittedName>
</protein>
<keyword evidence="1" id="KW-0175">Coiled coil</keyword>
<evidence type="ECO:0000313" key="2">
    <source>
        <dbReference type="EMBL" id="KAK9878758.1"/>
    </source>
</evidence>
<proteinExistence type="predicted"/>
<dbReference type="AlphaFoldDB" id="A0AAW1UC87"/>
<organism evidence="2 3">
    <name type="scientific">Henosepilachna vigintioctopunctata</name>
    <dbReference type="NCBI Taxonomy" id="420089"/>
    <lineage>
        <taxon>Eukaryota</taxon>
        <taxon>Metazoa</taxon>
        <taxon>Ecdysozoa</taxon>
        <taxon>Arthropoda</taxon>
        <taxon>Hexapoda</taxon>
        <taxon>Insecta</taxon>
        <taxon>Pterygota</taxon>
        <taxon>Neoptera</taxon>
        <taxon>Endopterygota</taxon>
        <taxon>Coleoptera</taxon>
        <taxon>Polyphaga</taxon>
        <taxon>Cucujiformia</taxon>
        <taxon>Coccinelloidea</taxon>
        <taxon>Coccinellidae</taxon>
        <taxon>Epilachninae</taxon>
        <taxon>Epilachnini</taxon>
        <taxon>Henosepilachna</taxon>
    </lineage>
</organism>